<dbReference type="GO" id="GO:0008233">
    <property type="term" value="F:peptidase activity"/>
    <property type="evidence" value="ECO:0007669"/>
    <property type="project" value="InterPro"/>
</dbReference>
<dbReference type="InterPro" id="IPR005074">
    <property type="entry name" value="Peptidase_C39"/>
</dbReference>
<organism evidence="3 4">
    <name type="scientific">Candidatus Campbellbacteria bacterium RIFCSPHIGHO2_12_FULL_35_10</name>
    <dbReference type="NCBI Taxonomy" id="1797578"/>
    <lineage>
        <taxon>Bacteria</taxon>
        <taxon>Candidatus Campbelliibacteriota</taxon>
    </lineage>
</organism>
<sequence>MRNKTIIVLSLFIISNLSCGTFYLASKFFEKNSAPIYSLPTQTRQQLVESSNYFKKQITPITIATTSLSEKQTLQKADEKITESEKEETEEDEPKKVLSENIFDVPFFSQFKDITTEKWKKVGCGIASMAMIIDYYKPAEVSANSLLNEGIRAGAYIEDAGWSHKGLALLADDHGLVGTTHDLSSSNMDAAFDQFEKTLEKGPVIASVHYTFEPTNPIPHLAVINGIKGDTLYYSDPAEGQGTISVEKFKRAWKKRYIEVRPSV</sequence>
<gene>
    <name evidence="3" type="ORF">A3E89_01025</name>
</gene>
<dbReference type="AlphaFoldDB" id="A0A1F5EKN6"/>
<dbReference type="EMBL" id="MFAA01000046">
    <property type="protein sequence ID" value="OGD67977.1"/>
    <property type="molecule type" value="Genomic_DNA"/>
</dbReference>
<dbReference type="GO" id="GO:0005524">
    <property type="term" value="F:ATP binding"/>
    <property type="evidence" value="ECO:0007669"/>
    <property type="project" value="InterPro"/>
</dbReference>
<dbReference type="Pfam" id="PF03412">
    <property type="entry name" value="Peptidase_C39"/>
    <property type="match status" value="1"/>
</dbReference>
<dbReference type="PROSITE" id="PS50990">
    <property type="entry name" value="PEPTIDASE_C39"/>
    <property type="match status" value="1"/>
</dbReference>
<protein>
    <recommendedName>
        <fullName evidence="2">Peptidase C39 domain-containing protein</fullName>
    </recommendedName>
</protein>
<comment type="caution">
    <text evidence="3">The sequence shown here is derived from an EMBL/GenBank/DDBJ whole genome shotgun (WGS) entry which is preliminary data.</text>
</comment>
<dbReference type="Gene3D" id="3.90.70.10">
    <property type="entry name" value="Cysteine proteinases"/>
    <property type="match status" value="1"/>
</dbReference>
<accession>A0A1F5EKN6</accession>
<evidence type="ECO:0000313" key="3">
    <source>
        <dbReference type="EMBL" id="OGD67977.1"/>
    </source>
</evidence>
<proteinExistence type="predicted"/>
<dbReference type="GO" id="GO:0006508">
    <property type="term" value="P:proteolysis"/>
    <property type="evidence" value="ECO:0007669"/>
    <property type="project" value="InterPro"/>
</dbReference>
<name>A0A1F5EKN6_9BACT</name>
<feature type="domain" description="Peptidase C39" evidence="2">
    <location>
        <begin position="118"/>
        <end position="260"/>
    </location>
</feature>
<reference evidence="3 4" key="1">
    <citation type="journal article" date="2016" name="Nat. Commun.">
        <title>Thousands of microbial genomes shed light on interconnected biogeochemical processes in an aquifer system.</title>
        <authorList>
            <person name="Anantharaman K."/>
            <person name="Brown C.T."/>
            <person name="Hug L.A."/>
            <person name="Sharon I."/>
            <person name="Castelle C.J."/>
            <person name="Probst A.J."/>
            <person name="Thomas B.C."/>
            <person name="Singh A."/>
            <person name="Wilkins M.J."/>
            <person name="Karaoz U."/>
            <person name="Brodie E.L."/>
            <person name="Williams K.H."/>
            <person name="Hubbard S.S."/>
            <person name="Banfield J.F."/>
        </authorList>
    </citation>
    <scope>NUCLEOTIDE SEQUENCE [LARGE SCALE GENOMIC DNA]</scope>
</reference>
<dbReference type="Proteomes" id="UP000185891">
    <property type="component" value="Unassembled WGS sequence"/>
</dbReference>
<dbReference type="GO" id="GO:0016020">
    <property type="term" value="C:membrane"/>
    <property type="evidence" value="ECO:0007669"/>
    <property type="project" value="InterPro"/>
</dbReference>
<evidence type="ECO:0000259" key="2">
    <source>
        <dbReference type="PROSITE" id="PS50990"/>
    </source>
</evidence>
<evidence type="ECO:0000256" key="1">
    <source>
        <dbReference type="SAM" id="MobiDB-lite"/>
    </source>
</evidence>
<evidence type="ECO:0000313" key="4">
    <source>
        <dbReference type="Proteomes" id="UP000185891"/>
    </source>
</evidence>
<feature type="region of interest" description="Disordered" evidence="1">
    <location>
        <begin position="74"/>
        <end position="95"/>
    </location>
</feature>